<dbReference type="OrthoDB" id="9813621at2"/>
<feature type="transmembrane region" description="Helical" evidence="1">
    <location>
        <begin position="7"/>
        <end position="28"/>
    </location>
</feature>
<name>A0A173MHK8_9BACT</name>
<protein>
    <submittedName>
        <fullName evidence="2">Uncharacterized protein</fullName>
    </submittedName>
</protein>
<proteinExistence type="predicted"/>
<keyword evidence="1" id="KW-0472">Membrane</keyword>
<evidence type="ECO:0000313" key="3">
    <source>
        <dbReference type="Proteomes" id="UP000186917"/>
    </source>
</evidence>
<dbReference type="RefSeq" id="WP_076378114.1">
    <property type="nucleotide sequence ID" value="NZ_AP017422.1"/>
</dbReference>
<keyword evidence="1" id="KW-0812">Transmembrane</keyword>
<feature type="transmembrane region" description="Helical" evidence="1">
    <location>
        <begin position="69"/>
        <end position="90"/>
    </location>
</feature>
<evidence type="ECO:0000313" key="2">
    <source>
        <dbReference type="EMBL" id="SIS96991.1"/>
    </source>
</evidence>
<organism evidence="2 3">
    <name type="scientific">Filimonas lacunae</name>
    <dbReference type="NCBI Taxonomy" id="477680"/>
    <lineage>
        <taxon>Bacteria</taxon>
        <taxon>Pseudomonadati</taxon>
        <taxon>Bacteroidota</taxon>
        <taxon>Chitinophagia</taxon>
        <taxon>Chitinophagales</taxon>
        <taxon>Chitinophagaceae</taxon>
        <taxon>Filimonas</taxon>
    </lineage>
</organism>
<dbReference type="KEGG" id="fln:FLA_2996"/>
<feature type="transmembrane region" description="Helical" evidence="1">
    <location>
        <begin position="34"/>
        <end position="57"/>
    </location>
</feature>
<evidence type="ECO:0000256" key="1">
    <source>
        <dbReference type="SAM" id="Phobius"/>
    </source>
</evidence>
<dbReference type="EMBL" id="FTOR01000002">
    <property type="protein sequence ID" value="SIS96991.1"/>
    <property type="molecule type" value="Genomic_DNA"/>
</dbReference>
<keyword evidence="1" id="KW-1133">Transmembrane helix</keyword>
<sequence>MTLPNKRLILIMLSVPALLLIPFIAMQLTQEVNWSLFDFLVAGVLLTGAGLLLELVLRKVTTLRYRLMLSAAVFIALLLVWAELAVGVFGTPFAGN</sequence>
<dbReference type="Proteomes" id="UP000186917">
    <property type="component" value="Unassembled WGS sequence"/>
</dbReference>
<dbReference type="STRING" id="477680.SAMN05421788_102395"/>
<gene>
    <name evidence="2" type="ORF">SAMN05421788_102395</name>
</gene>
<dbReference type="AlphaFoldDB" id="A0A173MHK8"/>
<reference evidence="3" key="1">
    <citation type="submission" date="2017-01" db="EMBL/GenBank/DDBJ databases">
        <authorList>
            <person name="Varghese N."/>
            <person name="Submissions S."/>
        </authorList>
    </citation>
    <scope>NUCLEOTIDE SEQUENCE [LARGE SCALE GENOMIC DNA]</scope>
    <source>
        <strain evidence="3">DSM 21054</strain>
    </source>
</reference>
<accession>A0A173MHK8</accession>
<keyword evidence="3" id="KW-1185">Reference proteome</keyword>